<dbReference type="SUPFAM" id="SSF103473">
    <property type="entry name" value="MFS general substrate transporter"/>
    <property type="match status" value="1"/>
</dbReference>
<feature type="transmembrane region" description="Helical" evidence="8">
    <location>
        <begin position="203"/>
        <end position="222"/>
    </location>
</feature>
<evidence type="ECO:0000256" key="1">
    <source>
        <dbReference type="ARBA" id="ARBA00004141"/>
    </source>
</evidence>
<dbReference type="Pfam" id="PF07690">
    <property type="entry name" value="MFS_1"/>
    <property type="match status" value="1"/>
</dbReference>
<evidence type="ECO:0000313" key="11">
    <source>
        <dbReference type="Proteomes" id="UP001056012"/>
    </source>
</evidence>
<proteinExistence type="inferred from homology"/>
<feature type="transmembrane region" description="Helical" evidence="8">
    <location>
        <begin position="384"/>
        <end position="404"/>
    </location>
</feature>
<feature type="transmembrane region" description="Helical" evidence="8">
    <location>
        <begin position="334"/>
        <end position="363"/>
    </location>
</feature>
<feature type="transmembrane region" description="Helical" evidence="8">
    <location>
        <begin position="410"/>
        <end position="437"/>
    </location>
</feature>
<evidence type="ECO:0000256" key="5">
    <source>
        <dbReference type="ARBA" id="ARBA00023004"/>
    </source>
</evidence>
<dbReference type="PROSITE" id="PS50850">
    <property type="entry name" value="MFS"/>
    <property type="match status" value="1"/>
</dbReference>
<feature type="transmembrane region" description="Helical" evidence="8">
    <location>
        <begin position="449"/>
        <end position="470"/>
    </location>
</feature>
<protein>
    <recommendedName>
        <fullName evidence="9">Major facilitator superfamily (MFS) profile domain-containing protein</fullName>
    </recommendedName>
</protein>
<dbReference type="GO" id="GO:0046872">
    <property type="term" value="F:metal ion binding"/>
    <property type="evidence" value="ECO:0007669"/>
    <property type="project" value="UniProtKB-KW"/>
</dbReference>
<dbReference type="InterPro" id="IPR036259">
    <property type="entry name" value="MFS_trans_sf"/>
</dbReference>
<dbReference type="Proteomes" id="UP001056012">
    <property type="component" value="Chromosome 1"/>
</dbReference>
<feature type="binding site" evidence="6">
    <location>
        <position position="967"/>
    </location>
    <ligand>
        <name>Fe cation</name>
        <dbReference type="ChEBI" id="CHEBI:24875"/>
        <note>catalytic</note>
    </ligand>
</feature>
<sequence>MTSPQLERDGISQTVVAHHHGLPLLPQPSDDDRDPLRWPRKLKLVAFAAAAFFNFTGNFASAGLSVATPVLEAQFHKSPNQVNGVMTYNFLFLGIGNLFWVPLGVKCGKRASLLLATLMLFVVLIATAKTTTFNGLLAVRCLSGFAAAAGESIVPGIVSDIFFLHERAAMMSGYTILVSIATAIGPLVASFIVQYSPGTWVDYMWVCAALAGANLVAIYLLYPESNFTRPETSPHTIEPNSQHGRDPQAEKATTVRMETISQHHINIVPKPWPRIWTSIITMSNDASFFEIFLRPFRTLLSPSILFAVFVYGTSLAAQIILIFAFPSLLLAPPYLFSSIGVGLIQISAIVGFLVGCLLGGYVADLITAAVIRRQGGVIHPEQRLVSLIPGGVVAPAGCILIAFACSEKLHWVAIAFGFGMVSFGTVYAPNIVITYVVESYPNLATESLVAINIFKNLVAFLFLFTATDWIASQGWVQVYMIMFMLVSIGNVSNAFPQQPQFSGFMKPCKFEGEIQDLEVLGEIPAEIDGTFYRVMPDPQFPPFIENDPWFNGDGNISAFRIKDGRCHFKQRYVRTEKFTREREAKRALIGKYRNKYTDAIDFKVRSTANTNVLYFNGRLLACKEDSPPYSLDPVSLDTIGLESFDGQLPCLTFTAHPKLDEETKELLCFGYEAKGDGTPDVCYFTIDAGGKFNQTVWLAAPVVAMIHDFAFTKNWVLFPIIPQTCELERMKQGGEHWQWDPNIPFYLGVLPRYGASGSDVKWFRAPNAFPGHTVNAYEDDSGSIVFDLPLTNKNVFFWWPDENGNAPKPEQIAAELVRFTFDPRSMNLDLPEPLVISHEDCEFPRIDDRSSGKKHSHAFMDVMDPSLGTDFAAIAPVMGGGHPPYNSIGYLDYNSMHMQKYFPGRTHLVQEPVFIARPNAGEGDGWVMALVNNYSTMSSELHIVSTRQFGKPQAIIHLPIRLRAGLHGNWVDGQDIRFSQ</sequence>
<dbReference type="AlphaFoldDB" id="A0A9Q9DNM1"/>
<feature type="transmembrane region" description="Helical" evidence="8">
    <location>
        <begin position="44"/>
        <end position="66"/>
    </location>
</feature>
<dbReference type="GO" id="GO:0010436">
    <property type="term" value="F:carotenoid dioxygenase activity"/>
    <property type="evidence" value="ECO:0007669"/>
    <property type="project" value="TreeGrafter"/>
</dbReference>
<feature type="transmembrane region" description="Helical" evidence="8">
    <location>
        <begin position="86"/>
        <end position="105"/>
    </location>
</feature>
<dbReference type="OrthoDB" id="1069523at2759"/>
<feature type="binding site" evidence="6">
    <location>
        <position position="707"/>
    </location>
    <ligand>
        <name>Fe cation</name>
        <dbReference type="ChEBI" id="CHEBI:24875"/>
        <note>catalytic</note>
    </ligand>
</feature>
<dbReference type="EMBL" id="CP089274">
    <property type="protein sequence ID" value="USP74123.1"/>
    <property type="molecule type" value="Genomic_DNA"/>
</dbReference>
<keyword evidence="8" id="KW-0472">Membrane</keyword>
<dbReference type="Gene3D" id="1.20.1250.20">
    <property type="entry name" value="MFS general substrate transporter like domains"/>
    <property type="match status" value="1"/>
</dbReference>
<feature type="region of interest" description="Disordered" evidence="7">
    <location>
        <begin position="231"/>
        <end position="250"/>
    </location>
</feature>
<dbReference type="PANTHER" id="PTHR10543">
    <property type="entry name" value="BETA-CAROTENE DIOXYGENASE"/>
    <property type="match status" value="1"/>
</dbReference>
<evidence type="ECO:0000256" key="2">
    <source>
        <dbReference type="ARBA" id="ARBA00006787"/>
    </source>
</evidence>
<evidence type="ECO:0000256" key="8">
    <source>
        <dbReference type="SAM" id="Phobius"/>
    </source>
</evidence>
<dbReference type="GO" id="GO:0016020">
    <property type="term" value="C:membrane"/>
    <property type="evidence" value="ECO:0007669"/>
    <property type="project" value="UniProtKB-SubCell"/>
</dbReference>
<evidence type="ECO:0000256" key="4">
    <source>
        <dbReference type="ARBA" id="ARBA00023002"/>
    </source>
</evidence>
<organism evidence="10 11">
    <name type="scientific">Curvularia clavata</name>
    <dbReference type="NCBI Taxonomy" id="95742"/>
    <lineage>
        <taxon>Eukaryota</taxon>
        <taxon>Fungi</taxon>
        <taxon>Dikarya</taxon>
        <taxon>Ascomycota</taxon>
        <taxon>Pezizomycotina</taxon>
        <taxon>Dothideomycetes</taxon>
        <taxon>Pleosporomycetidae</taxon>
        <taxon>Pleosporales</taxon>
        <taxon>Pleosporineae</taxon>
        <taxon>Pleosporaceae</taxon>
        <taxon>Curvularia</taxon>
    </lineage>
</organism>
<feature type="domain" description="Major facilitator superfamily (MFS) profile" evidence="9">
    <location>
        <begin position="46"/>
        <end position="501"/>
    </location>
</feature>
<evidence type="ECO:0000256" key="7">
    <source>
        <dbReference type="SAM" id="MobiDB-lite"/>
    </source>
</evidence>
<dbReference type="VEuPathDB" id="FungiDB:yc1106_01397"/>
<dbReference type="Pfam" id="PF03055">
    <property type="entry name" value="RPE65"/>
    <property type="match status" value="1"/>
</dbReference>
<gene>
    <name evidence="10" type="ORF">yc1106_01397</name>
</gene>
<comment type="similarity">
    <text evidence="2">Belongs to the carotenoid oxygenase family.</text>
</comment>
<dbReference type="InterPro" id="IPR020846">
    <property type="entry name" value="MFS_dom"/>
</dbReference>
<comment type="subcellular location">
    <subcellularLocation>
        <location evidence="1">Membrane</location>
        <topology evidence="1">Multi-pass membrane protein</topology>
    </subcellularLocation>
</comment>
<feature type="transmembrane region" description="Helical" evidence="8">
    <location>
        <begin position="137"/>
        <end position="164"/>
    </location>
</feature>
<evidence type="ECO:0000256" key="3">
    <source>
        <dbReference type="ARBA" id="ARBA00022723"/>
    </source>
</evidence>
<evidence type="ECO:0000256" key="6">
    <source>
        <dbReference type="PIRSR" id="PIRSR604294-1"/>
    </source>
</evidence>
<keyword evidence="3 6" id="KW-0479">Metal-binding</keyword>
<keyword evidence="5 6" id="KW-0408">Iron</keyword>
<keyword evidence="4" id="KW-0560">Oxidoreductase</keyword>
<feature type="compositionally biased region" description="Polar residues" evidence="7">
    <location>
        <begin position="231"/>
        <end position="242"/>
    </location>
</feature>
<evidence type="ECO:0000313" key="10">
    <source>
        <dbReference type="EMBL" id="USP74123.1"/>
    </source>
</evidence>
<comment type="cofactor">
    <cofactor evidence="6">
        <name>Fe(2+)</name>
        <dbReference type="ChEBI" id="CHEBI:29033"/>
    </cofactor>
    <text evidence="6">Binds 1 Fe(2+) ion per subunit.</text>
</comment>
<keyword evidence="11" id="KW-1185">Reference proteome</keyword>
<feature type="binding site" evidence="6">
    <location>
        <position position="772"/>
    </location>
    <ligand>
        <name>Fe cation</name>
        <dbReference type="ChEBI" id="CHEBI:24875"/>
        <note>catalytic</note>
    </ligand>
</feature>
<feature type="transmembrane region" description="Helical" evidence="8">
    <location>
        <begin position="112"/>
        <end position="131"/>
    </location>
</feature>
<dbReference type="InterPro" id="IPR004294">
    <property type="entry name" value="Carotenoid_Oase"/>
</dbReference>
<feature type="binding site" evidence="6">
    <location>
        <position position="656"/>
    </location>
    <ligand>
        <name>Fe cation</name>
        <dbReference type="ChEBI" id="CHEBI:24875"/>
        <note>catalytic</note>
    </ligand>
</feature>
<accession>A0A9Q9DNM1</accession>
<feature type="transmembrane region" description="Helical" evidence="8">
    <location>
        <begin position="176"/>
        <end position="197"/>
    </location>
</feature>
<name>A0A9Q9DNM1_CURCL</name>
<evidence type="ECO:0000259" key="9">
    <source>
        <dbReference type="PROSITE" id="PS50850"/>
    </source>
</evidence>
<reference evidence="10" key="1">
    <citation type="submission" date="2021-12" db="EMBL/GenBank/DDBJ databases">
        <title>Curvularia clavata genome.</title>
        <authorList>
            <person name="Cao Y."/>
        </authorList>
    </citation>
    <scope>NUCLEOTIDE SEQUENCE</scope>
    <source>
        <strain evidence="10">Yc1106</strain>
    </source>
</reference>
<dbReference type="GO" id="GO:0022857">
    <property type="term" value="F:transmembrane transporter activity"/>
    <property type="evidence" value="ECO:0007669"/>
    <property type="project" value="InterPro"/>
</dbReference>
<keyword evidence="8" id="KW-1133">Transmembrane helix</keyword>
<feature type="transmembrane region" description="Helical" evidence="8">
    <location>
        <begin position="304"/>
        <end position="328"/>
    </location>
</feature>
<dbReference type="GO" id="GO:0016121">
    <property type="term" value="P:carotene catabolic process"/>
    <property type="evidence" value="ECO:0007669"/>
    <property type="project" value="TreeGrafter"/>
</dbReference>
<dbReference type="PANTHER" id="PTHR10543:SF89">
    <property type="entry name" value="CAROTENOID 9,10(9',10')-CLEAVAGE DIOXYGENASE 1"/>
    <property type="match status" value="1"/>
</dbReference>
<keyword evidence="8" id="KW-0812">Transmembrane</keyword>
<dbReference type="InterPro" id="IPR011701">
    <property type="entry name" value="MFS"/>
</dbReference>